<feature type="non-terminal residue" evidence="1">
    <location>
        <position position="1"/>
    </location>
</feature>
<feature type="non-terminal residue" evidence="1">
    <location>
        <position position="106"/>
    </location>
</feature>
<organism evidence="1 2">
    <name type="scientific">Perkinsus olseni</name>
    <name type="common">Perkinsus atlanticus</name>
    <dbReference type="NCBI Taxonomy" id="32597"/>
    <lineage>
        <taxon>Eukaryota</taxon>
        <taxon>Sar</taxon>
        <taxon>Alveolata</taxon>
        <taxon>Perkinsozoa</taxon>
        <taxon>Perkinsea</taxon>
        <taxon>Perkinsida</taxon>
        <taxon>Perkinsidae</taxon>
        <taxon>Perkinsus</taxon>
    </lineage>
</organism>
<name>A0A7J6UJP5_PEROL</name>
<gene>
    <name evidence="1" type="ORF">FOZ63_024512</name>
</gene>
<protein>
    <submittedName>
        <fullName evidence="1">Uncharacterized protein</fullName>
    </submittedName>
</protein>
<evidence type="ECO:0000313" key="1">
    <source>
        <dbReference type="EMBL" id="KAF4757407.1"/>
    </source>
</evidence>
<reference evidence="1 2" key="1">
    <citation type="submission" date="2020-04" db="EMBL/GenBank/DDBJ databases">
        <title>Perkinsus olseni comparative genomics.</title>
        <authorList>
            <person name="Bogema D.R."/>
        </authorList>
    </citation>
    <scope>NUCLEOTIDE SEQUENCE [LARGE SCALE GENOMIC DNA]</scope>
    <source>
        <strain evidence="1 2">ATCC PRA-207</strain>
    </source>
</reference>
<comment type="caution">
    <text evidence="1">The sequence shown here is derived from an EMBL/GenBank/DDBJ whole genome shotgun (WGS) entry which is preliminary data.</text>
</comment>
<accession>A0A7J6UJP5</accession>
<proteinExistence type="predicted"/>
<sequence>AVAGYAYTTRDRIGGRSSTLIVWRLCAGDEAAMRAFLRESVVFQMALSSGRTRLMAASSSSRGSILAAIDNRVVDGKFKLLERSLAKAVDRTAIQRTKQLADAYLD</sequence>
<dbReference type="AlphaFoldDB" id="A0A7J6UJP5"/>
<dbReference type="EMBL" id="JABANO010002688">
    <property type="protein sequence ID" value="KAF4757407.1"/>
    <property type="molecule type" value="Genomic_DNA"/>
</dbReference>
<evidence type="ECO:0000313" key="2">
    <source>
        <dbReference type="Proteomes" id="UP000553632"/>
    </source>
</evidence>
<dbReference type="Proteomes" id="UP000553632">
    <property type="component" value="Unassembled WGS sequence"/>
</dbReference>
<keyword evidence="2" id="KW-1185">Reference proteome</keyword>